<evidence type="ECO:0000313" key="3">
    <source>
        <dbReference type="Proteomes" id="UP000316621"/>
    </source>
</evidence>
<feature type="compositionally biased region" description="Basic and acidic residues" evidence="1">
    <location>
        <begin position="16"/>
        <end position="32"/>
    </location>
</feature>
<protein>
    <submittedName>
        <fullName evidence="2">Uncharacterized protein</fullName>
    </submittedName>
</protein>
<feature type="region of interest" description="Disordered" evidence="1">
    <location>
        <begin position="1"/>
        <end position="32"/>
    </location>
</feature>
<organism evidence="2 3">
    <name type="scientific">Papaver somniferum</name>
    <name type="common">Opium poppy</name>
    <dbReference type="NCBI Taxonomy" id="3469"/>
    <lineage>
        <taxon>Eukaryota</taxon>
        <taxon>Viridiplantae</taxon>
        <taxon>Streptophyta</taxon>
        <taxon>Embryophyta</taxon>
        <taxon>Tracheophyta</taxon>
        <taxon>Spermatophyta</taxon>
        <taxon>Magnoliopsida</taxon>
        <taxon>Ranunculales</taxon>
        <taxon>Papaveraceae</taxon>
        <taxon>Papaveroideae</taxon>
        <taxon>Papaver</taxon>
    </lineage>
</organism>
<gene>
    <name evidence="2" type="ORF">C5167_050638</name>
</gene>
<feature type="compositionally biased region" description="Polar residues" evidence="1">
    <location>
        <begin position="1"/>
        <end position="13"/>
    </location>
</feature>
<evidence type="ECO:0000256" key="1">
    <source>
        <dbReference type="SAM" id="MobiDB-lite"/>
    </source>
</evidence>
<dbReference type="Proteomes" id="UP000316621">
    <property type="component" value="Chromosome 8"/>
</dbReference>
<dbReference type="EMBL" id="CM010722">
    <property type="protein sequence ID" value="RZC75155.1"/>
    <property type="molecule type" value="Genomic_DNA"/>
</dbReference>
<keyword evidence="3" id="KW-1185">Reference proteome</keyword>
<dbReference type="AlphaFoldDB" id="A0A4Y7KTG0"/>
<accession>A0A4Y7KTG0</accession>
<name>A0A4Y7KTG0_PAPSO</name>
<feature type="region of interest" description="Disordered" evidence="1">
    <location>
        <begin position="44"/>
        <end position="100"/>
    </location>
</feature>
<proteinExistence type="predicted"/>
<evidence type="ECO:0000313" key="2">
    <source>
        <dbReference type="EMBL" id="RZC75155.1"/>
    </source>
</evidence>
<reference evidence="2 3" key="1">
    <citation type="journal article" date="2018" name="Science">
        <title>The opium poppy genome and morphinan production.</title>
        <authorList>
            <person name="Guo L."/>
            <person name="Winzer T."/>
            <person name="Yang X."/>
            <person name="Li Y."/>
            <person name="Ning Z."/>
            <person name="He Z."/>
            <person name="Teodor R."/>
            <person name="Lu Y."/>
            <person name="Bowser T.A."/>
            <person name="Graham I.A."/>
            <person name="Ye K."/>
        </authorList>
    </citation>
    <scope>NUCLEOTIDE SEQUENCE [LARGE SCALE GENOMIC DNA]</scope>
    <source>
        <strain evidence="3">cv. HN1</strain>
        <tissue evidence="2">Leaves</tissue>
    </source>
</reference>
<sequence>MDSSSSYPRQSPRLNDLARVREITENDTEKERRLRCAQYTAKLDSTTEGDLQEHNERRRAAYRARISAANRQPDDPEASSNRQVSVSAGEHNAKPSFILRRSPRIQLLQRAL</sequence>
<dbReference type="Gramene" id="RZC75155">
    <property type="protein sequence ID" value="RZC75155"/>
    <property type="gene ID" value="C5167_050638"/>
</dbReference>